<dbReference type="SUPFAM" id="SSF55073">
    <property type="entry name" value="Nucleotide cyclase"/>
    <property type="match status" value="1"/>
</dbReference>
<dbReference type="CDD" id="cd01949">
    <property type="entry name" value="GGDEF"/>
    <property type="match status" value="1"/>
</dbReference>
<dbReference type="InterPro" id="IPR000700">
    <property type="entry name" value="PAS-assoc_C"/>
</dbReference>
<evidence type="ECO:0008006" key="5">
    <source>
        <dbReference type="Google" id="ProtNLM"/>
    </source>
</evidence>
<sequence length="412" mass="47851">MFAHEQTLYIIGLTQQNFKLILDLAPKDLVLKYYENLDNIDLKKADYIIAKLEIHEITTITDKLQNLNKNLDILTLCINKDDFYTLNLDDIHDIWPSEPNKNDIKFYFKKLIKTIEFNNRFFEQKEIFETIINSTDDLIWVKDTIGRHKLFNNSFLDALPSAPDGHRKTREECTNRGHLFIWELSPEDYEQGEFICMESEIDVMRADATLTLNETLKVGSGELRSLITKKAPIHDRNGKIMGTIGVAKDVTQELLYKKQLKKIAYTDMLTGLYNRRYIYDWMDRNSHKNFGILFMDLNDFKYVNDKYGHVVGDEALMATANTLKDQLKGYILGRFGGDEFIAIRDKCDVDLQKEADKLVKILEKTYATNQNYTKLGISVGYAINNPKDPDIEGIIHKADTHMYKHKTQSKMA</sequence>
<protein>
    <recommendedName>
        <fullName evidence="5">Diguanylate cyclase</fullName>
    </recommendedName>
</protein>
<dbReference type="SUPFAM" id="SSF55785">
    <property type="entry name" value="PYP-like sensor domain (PAS domain)"/>
    <property type="match status" value="1"/>
</dbReference>
<accession>A0ABM8Q6Y0</accession>
<dbReference type="InterPro" id="IPR035965">
    <property type="entry name" value="PAS-like_dom_sf"/>
</dbReference>
<dbReference type="PANTHER" id="PTHR44757:SF2">
    <property type="entry name" value="BIOFILM ARCHITECTURE MAINTENANCE PROTEIN MBAA"/>
    <property type="match status" value="1"/>
</dbReference>
<reference evidence="3 4" key="1">
    <citation type="submission" date="2020-11" db="EMBL/GenBank/DDBJ databases">
        <authorList>
            <person name="Peeters C."/>
        </authorList>
    </citation>
    <scope>NUCLEOTIDE SEQUENCE [LARGE SCALE GENOMIC DNA]</scope>
    <source>
        <strain evidence="3 4">LMG 7974</strain>
    </source>
</reference>
<dbReference type="PROSITE" id="PS50887">
    <property type="entry name" value="GGDEF"/>
    <property type="match status" value="1"/>
</dbReference>
<dbReference type="InterPro" id="IPR052155">
    <property type="entry name" value="Biofilm_reg_signaling"/>
</dbReference>
<dbReference type="Gene3D" id="3.30.450.20">
    <property type="entry name" value="PAS domain"/>
    <property type="match status" value="1"/>
</dbReference>
<evidence type="ECO:0000313" key="4">
    <source>
        <dbReference type="Proteomes" id="UP000789803"/>
    </source>
</evidence>
<feature type="domain" description="PAC" evidence="1">
    <location>
        <begin position="210"/>
        <end position="262"/>
    </location>
</feature>
<dbReference type="EMBL" id="CAJHOF010000008">
    <property type="protein sequence ID" value="CAD7288643.1"/>
    <property type="molecule type" value="Genomic_DNA"/>
</dbReference>
<organism evidence="3 4">
    <name type="scientific">Campylobacter majalis</name>
    <dbReference type="NCBI Taxonomy" id="2790656"/>
    <lineage>
        <taxon>Bacteria</taxon>
        <taxon>Pseudomonadati</taxon>
        <taxon>Campylobacterota</taxon>
        <taxon>Epsilonproteobacteria</taxon>
        <taxon>Campylobacterales</taxon>
        <taxon>Campylobacteraceae</taxon>
        <taxon>Campylobacter</taxon>
    </lineage>
</organism>
<proteinExistence type="predicted"/>
<dbReference type="NCBIfam" id="TIGR00254">
    <property type="entry name" value="GGDEF"/>
    <property type="match status" value="1"/>
</dbReference>
<dbReference type="RefSeq" id="WP_229932904.1">
    <property type="nucleotide sequence ID" value="NZ_CAJHOF010000008.1"/>
</dbReference>
<name>A0ABM8Q6Y0_9BACT</name>
<dbReference type="InterPro" id="IPR029787">
    <property type="entry name" value="Nucleotide_cyclase"/>
</dbReference>
<dbReference type="SMART" id="SM00267">
    <property type="entry name" value="GGDEF"/>
    <property type="match status" value="1"/>
</dbReference>
<dbReference type="Pfam" id="PF00990">
    <property type="entry name" value="GGDEF"/>
    <property type="match status" value="1"/>
</dbReference>
<gene>
    <name evidence="3" type="ORF">LMG7974_01106</name>
</gene>
<feature type="domain" description="GGDEF" evidence="2">
    <location>
        <begin position="288"/>
        <end position="412"/>
    </location>
</feature>
<dbReference type="Gene3D" id="3.30.70.270">
    <property type="match status" value="1"/>
</dbReference>
<dbReference type="InterPro" id="IPR000160">
    <property type="entry name" value="GGDEF_dom"/>
</dbReference>
<keyword evidence="4" id="KW-1185">Reference proteome</keyword>
<comment type="caution">
    <text evidence="3">The sequence shown here is derived from an EMBL/GenBank/DDBJ whole genome shotgun (WGS) entry which is preliminary data.</text>
</comment>
<dbReference type="PROSITE" id="PS50113">
    <property type="entry name" value="PAC"/>
    <property type="match status" value="1"/>
</dbReference>
<evidence type="ECO:0000313" key="3">
    <source>
        <dbReference type="EMBL" id="CAD7288643.1"/>
    </source>
</evidence>
<dbReference type="InterPro" id="IPR043128">
    <property type="entry name" value="Rev_trsase/Diguanyl_cyclase"/>
</dbReference>
<evidence type="ECO:0000259" key="2">
    <source>
        <dbReference type="PROSITE" id="PS50887"/>
    </source>
</evidence>
<evidence type="ECO:0000259" key="1">
    <source>
        <dbReference type="PROSITE" id="PS50113"/>
    </source>
</evidence>
<dbReference type="Proteomes" id="UP000789803">
    <property type="component" value="Unassembled WGS sequence"/>
</dbReference>
<dbReference type="PANTHER" id="PTHR44757">
    <property type="entry name" value="DIGUANYLATE CYCLASE DGCP"/>
    <property type="match status" value="1"/>
</dbReference>